<dbReference type="NCBIfam" id="NF003501">
    <property type="entry name" value="PRK05170.1-5"/>
    <property type="match status" value="1"/>
</dbReference>
<comment type="similarity">
    <text evidence="1">Belongs to the UPF0260 family.</text>
</comment>
<name>A0ABV6ZUV3_9PROT</name>
<sequence>MTDKKPFWKLKSLKEMNRTEWESLCDHCGKCCLVQLEDEDGHREFTDVACRLYDVCEGGCRNYAQRSREVPDCVRLTPGNIRELHFMPMTCAYRLLNEGKELPDWHPLVSGDPESVAAAGMSVVGQVVPEADVPDWRLEHHIRLWPGESGD</sequence>
<proteinExistence type="inferred from homology"/>
<dbReference type="PANTHER" id="PTHR37421:SF1">
    <property type="entry name" value="UPF0260 PROTEIN YCGN"/>
    <property type="match status" value="1"/>
</dbReference>
<dbReference type="HAMAP" id="MF_00676">
    <property type="entry name" value="UPF0260"/>
    <property type="match status" value="1"/>
</dbReference>
<accession>A0ABV6ZUV3</accession>
<dbReference type="RefSeq" id="WP_343164062.1">
    <property type="nucleotide sequence ID" value="NZ_JBHRSV010000001.1"/>
</dbReference>
<organism evidence="2 3">
    <name type="scientific">Hyphobacterium vulgare</name>
    <dbReference type="NCBI Taxonomy" id="1736751"/>
    <lineage>
        <taxon>Bacteria</taxon>
        <taxon>Pseudomonadati</taxon>
        <taxon>Pseudomonadota</taxon>
        <taxon>Alphaproteobacteria</taxon>
        <taxon>Maricaulales</taxon>
        <taxon>Maricaulaceae</taxon>
        <taxon>Hyphobacterium</taxon>
    </lineage>
</organism>
<dbReference type="NCBIfam" id="NF003507">
    <property type="entry name" value="PRK05170.2-5"/>
    <property type="match status" value="1"/>
</dbReference>
<evidence type="ECO:0000313" key="2">
    <source>
        <dbReference type="EMBL" id="MFC2925185.1"/>
    </source>
</evidence>
<gene>
    <name evidence="2" type="ORF">ACFOOR_03605</name>
</gene>
<dbReference type="PIRSF" id="PIRSF006173">
    <property type="entry name" value="UCP006173"/>
    <property type="match status" value="1"/>
</dbReference>
<evidence type="ECO:0000313" key="3">
    <source>
        <dbReference type="Proteomes" id="UP001595379"/>
    </source>
</evidence>
<comment type="caution">
    <text evidence="2">The sequence shown here is derived from an EMBL/GenBank/DDBJ whole genome shotgun (WGS) entry which is preliminary data.</text>
</comment>
<evidence type="ECO:0000256" key="1">
    <source>
        <dbReference type="HAMAP-Rule" id="MF_00676"/>
    </source>
</evidence>
<protein>
    <recommendedName>
        <fullName evidence="1">UPF0260 protein ACFOOR_03605</fullName>
    </recommendedName>
</protein>
<keyword evidence="3" id="KW-1185">Reference proteome</keyword>
<dbReference type="Proteomes" id="UP001595379">
    <property type="component" value="Unassembled WGS sequence"/>
</dbReference>
<dbReference type="PANTHER" id="PTHR37421">
    <property type="entry name" value="UPF0260 PROTEIN YCGN"/>
    <property type="match status" value="1"/>
</dbReference>
<reference evidence="3" key="1">
    <citation type="journal article" date="2019" name="Int. J. Syst. Evol. Microbiol.">
        <title>The Global Catalogue of Microorganisms (GCM) 10K type strain sequencing project: providing services to taxonomists for standard genome sequencing and annotation.</title>
        <authorList>
            <consortium name="The Broad Institute Genomics Platform"/>
            <consortium name="The Broad Institute Genome Sequencing Center for Infectious Disease"/>
            <person name="Wu L."/>
            <person name="Ma J."/>
        </authorList>
    </citation>
    <scope>NUCLEOTIDE SEQUENCE [LARGE SCALE GENOMIC DNA]</scope>
    <source>
        <strain evidence="3">KCTC 52487</strain>
    </source>
</reference>
<dbReference type="EMBL" id="JBHRSV010000001">
    <property type="protein sequence ID" value="MFC2925185.1"/>
    <property type="molecule type" value="Genomic_DNA"/>
</dbReference>
<dbReference type="InterPro" id="IPR008228">
    <property type="entry name" value="UCP006173"/>
</dbReference>